<keyword evidence="1" id="KW-0520">NAD</keyword>
<accession>A0A1F6G664</accession>
<dbReference type="Proteomes" id="UP000176867">
    <property type="component" value="Unassembled WGS sequence"/>
</dbReference>
<sequence length="319" mass="35742">METVLVTGAAGFIGSNLTKTLLEEGYRVIGVDNFDDTYNPQFKEEQIAPFLGDTNFVLYRVDIRDIPALTEVFETEKPSYVVHLAGKADTRKAVDTPRLYTSVNIDGTLNILELCREYPVENLVIASSSSVYGNSSQVPFTEDQPADRPISPYGATKRAIELLAYSYHHNFGMNITCLRFFNAHGENNRPGMVPYIWTEKLLHGEEIEISGDGSRKRDYTYVGDIVRGIILAMKKPFGFEVINLGNNTPVSLNELLAIFEKVLDRKAKVKSRPSHGASVEVTCADVSKAKRMLDWTPTTSLEEGITRLVVWFRASRFTQ</sequence>
<proteinExistence type="predicted"/>
<comment type="caution">
    <text evidence="3">The sequence shown here is derived from an EMBL/GenBank/DDBJ whole genome shotgun (WGS) entry which is preliminary data.</text>
</comment>
<evidence type="ECO:0000313" key="3">
    <source>
        <dbReference type="EMBL" id="OGG93604.1"/>
    </source>
</evidence>
<name>A0A1F6G664_9BACT</name>
<dbReference type="Gene3D" id="3.40.50.720">
    <property type="entry name" value="NAD(P)-binding Rossmann-like Domain"/>
    <property type="match status" value="1"/>
</dbReference>
<dbReference type="InterPro" id="IPR036291">
    <property type="entry name" value="NAD(P)-bd_dom_sf"/>
</dbReference>
<dbReference type="PANTHER" id="PTHR43574">
    <property type="entry name" value="EPIMERASE-RELATED"/>
    <property type="match status" value="1"/>
</dbReference>
<evidence type="ECO:0000259" key="2">
    <source>
        <dbReference type="Pfam" id="PF16363"/>
    </source>
</evidence>
<reference evidence="3 4" key="1">
    <citation type="journal article" date="2016" name="Nat. Commun.">
        <title>Thousands of microbial genomes shed light on interconnected biogeochemical processes in an aquifer system.</title>
        <authorList>
            <person name="Anantharaman K."/>
            <person name="Brown C.T."/>
            <person name="Hug L.A."/>
            <person name="Sharon I."/>
            <person name="Castelle C.J."/>
            <person name="Probst A.J."/>
            <person name="Thomas B.C."/>
            <person name="Singh A."/>
            <person name="Wilkins M.J."/>
            <person name="Karaoz U."/>
            <person name="Brodie E.L."/>
            <person name="Williams K.H."/>
            <person name="Hubbard S.S."/>
            <person name="Banfield J.F."/>
        </authorList>
    </citation>
    <scope>NUCLEOTIDE SEQUENCE [LARGE SCALE GENOMIC DNA]</scope>
</reference>
<evidence type="ECO:0000313" key="4">
    <source>
        <dbReference type="Proteomes" id="UP000176867"/>
    </source>
</evidence>
<evidence type="ECO:0000256" key="1">
    <source>
        <dbReference type="ARBA" id="ARBA00023027"/>
    </source>
</evidence>
<gene>
    <name evidence="3" type="ORF">A2609_00375</name>
</gene>
<dbReference type="Pfam" id="PF16363">
    <property type="entry name" value="GDP_Man_Dehyd"/>
    <property type="match status" value="1"/>
</dbReference>
<dbReference type="InterPro" id="IPR016040">
    <property type="entry name" value="NAD(P)-bd_dom"/>
</dbReference>
<organism evidence="3 4">
    <name type="scientific">Candidatus Kaiserbacteria bacterium RIFOXYD1_FULL_47_14</name>
    <dbReference type="NCBI Taxonomy" id="1798533"/>
    <lineage>
        <taxon>Bacteria</taxon>
        <taxon>Candidatus Kaiseribacteriota</taxon>
    </lineage>
</organism>
<dbReference type="EMBL" id="MFMU01000005">
    <property type="protein sequence ID" value="OGG93604.1"/>
    <property type="molecule type" value="Genomic_DNA"/>
</dbReference>
<protein>
    <recommendedName>
        <fullName evidence="2">NAD(P)-binding domain-containing protein</fullName>
    </recommendedName>
</protein>
<dbReference type="STRING" id="1798533.A2609_00375"/>
<dbReference type="AlphaFoldDB" id="A0A1F6G664"/>
<dbReference type="SUPFAM" id="SSF51735">
    <property type="entry name" value="NAD(P)-binding Rossmann-fold domains"/>
    <property type="match status" value="1"/>
</dbReference>
<feature type="domain" description="NAD(P)-binding" evidence="2">
    <location>
        <begin position="5"/>
        <end position="307"/>
    </location>
</feature>
<dbReference type="PRINTS" id="PR01713">
    <property type="entry name" value="NUCEPIMERASE"/>
</dbReference>